<dbReference type="GO" id="GO:0051539">
    <property type="term" value="F:4 iron, 4 sulfur cluster binding"/>
    <property type="evidence" value="ECO:0007669"/>
    <property type="project" value="UniProtKB-KW"/>
</dbReference>
<evidence type="ECO:0000256" key="8">
    <source>
        <dbReference type="ARBA" id="ARBA00022763"/>
    </source>
</evidence>
<evidence type="ECO:0000256" key="5">
    <source>
        <dbReference type="ARBA" id="ARBA00022023"/>
    </source>
</evidence>
<dbReference type="GO" id="GO:0032357">
    <property type="term" value="F:oxidized purine DNA binding"/>
    <property type="evidence" value="ECO:0007669"/>
    <property type="project" value="TreeGrafter"/>
</dbReference>
<evidence type="ECO:0000256" key="4">
    <source>
        <dbReference type="ARBA" id="ARBA00012045"/>
    </source>
</evidence>
<evidence type="ECO:0000256" key="14">
    <source>
        <dbReference type="SAM" id="MobiDB-lite"/>
    </source>
</evidence>
<dbReference type="InterPro" id="IPR003265">
    <property type="entry name" value="HhH-GPD_domain"/>
</dbReference>
<keyword evidence="7" id="KW-0479">Metal-binding</keyword>
<dbReference type="InterPro" id="IPR044298">
    <property type="entry name" value="MIG/MutY"/>
</dbReference>
<evidence type="ECO:0000256" key="1">
    <source>
        <dbReference type="ARBA" id="ARBA00000843"/>
    </source>
</evidence>
<dbReference type="Proteomes" id="UP000481339">
    <property type="component" value="Unassembled WGS sequence"/>
</dbReference>
<dbReference type="RefSeq" id="WP_158036296.1">
    <property type="nucleotide sequence ID" value="NZ_BAAAZV010000017.1"/>
</dbReference>
<dbReference type="GO" id="GO:0046872">
    <property type="term" value="F:metal ion binding"/>
    <property type="evidence" value="ECO:0007669"/>
    <property type="project" value="UniProtKB-KW"/>
</dbReference>
<feature type="region of interest" description="Disordered" evidence="14">
    <location>
        <begin position="282"/>
        <end position="310"/>
    </location>
</feature>
<evidence type="ECO:0000256" key="3">
    <source>
        <dbReference type="ARBA" id="ARBA00008343"/>
    </source>
</evidence>
<keyword evidence="8" id="KW-0227">DNA damage</keyword>
<keyword evidence="13" id="KW-0326">Glycosidase</keyword>
<organism evidence="16 17">
    <name type="scientific">Pseudoclavibacter caeni</name>
    <dbReference type="NCBI Taxonomy" id="908846"/>
    <lineage>
        <taxon>Bacteria</taxon>
        <taxon>Bacillati</taxon>
        <taxon>Actinomycetota</taxon>
        <taxon>Actinomycetes</taxon>
        <taxon>Micrococcales</taxon>
        <taxon>Microbacteriaceae</taxon>
        <taxon>Pseudoclavibacter</taxon>
    </lineage>
</organism>
<comment type="catalytic activity">
    <reaction evidence="1">
        <text>Hydrolyzes free adenine bases from 7,8-dihydro-8-oxoguanine:adenine mismatched double-stranded DNA, leaving an apurinic site.</text>
        <dbReference type="EC" id="3.2.2.31"/>
    </reaction>
</comment>
<dbReference type="GO" id="GO:0006284">
    <property type="term" value="P:base-excision repair"/>
    <property type="evidence" value="ECO:0007669"/>
    <property type="project" value="InterPro"/>
</dbReference>
<dbReference type="Gene3D" id="1.10.1670.10">
    <property type="entry name" value="Helix-hairpin-Helix base-excision DNA repair enzymes (C-terminal)"/>
    <property type="match status" value="1"/>
</dbReference>
<accession>A0A7C8BNV4</accession>
<feature type="compositionally biased region" description="Basic and acidic residues" evidence="14">
    <location>
        <begin position="301"/>
        <end position="310"/>
    </location>
</feature>
<feature type="domain" description="HhH-GPD" evidence="15">
    <location>
        <begin position="37"/>
        <end position="189"/>
    </location>
</feature>
<dbReference type="SUPFAM" id="SSF48150">
    <property type="entry name" value="DNA-glycosylase"/>
    <property type="match status" value="1"/>
</dbReference>
<dbReference type="EMBL" id="WBKA01000003">
    <property type="protein sequence ID" value="KAB1632520.1"/>
    <property type="molecule type" value="Genomic_DNA"/>
</dbReference>
<dbReference type="OrthoDB" id="9802365at2"/>
<dbReference type="EC" id="3.2.2.31" evidence="4"/>
<dbReference type="SMART" id="SM00525">
    <property type="entry name" value="FES"/>
    <property type="match status" value="1"/>
</dbReference>
<dbReference type="GO" id="GO:0000701">
    <property type="term" value="F:purine-specific mismatch base pair DNA N-glycosylase activity"/>
    <property type="evidence" value="ECO:0007669"/>
    <property type="project" value="UniProtKB-EC"/>
</dbReference>
<comment type="similarity">
    <text evidence="3">Belongs to the Nth/MutY family.</text>
</comment>
<dbReference type="InterPro" id="IPR023170">
    <property type="entry name" value="HhH_base_excis_C"/>
</dbReference>
<comment type="caution">
    <text evidence="16">The sequence shown here is derived from an EMBL/GenBank/DDBJ whole genome shotgun (WGS) entry which is preliminary data.</text>
</comment>
<evidence type="ECO:0000256" key="7">
    <source>
        <dbReference type="ARBA" id="ARBA00022723"/>
    </source>
</evidence>
<dbReference type="SMART" id="SM00478">
    <property type="entry name" value="ENDO3c"/>
    <property type="match status" value="1"/>
</dbReference>
<dbReference type="GO" id="GO:0006298">
    <property type="term" value="P:mismatch repair"/>
    <property type="evidence" value="ECO:0007669"/>
    <property type="project" value="TreeGrafter"/>
</dbReference>
<proteinExistence type="inferred from homology"/>
<dbReference type="Gene3D" id="1.10.340.30">
    <property type="entry name" value="Hypothetical protein, domain 2"/>
    <property type="match status" value="1"/>
</dbReference>
<keyword evidence="17" id="KW-1185">Reference proteome</keyword>
<keyword evidence="11" id="KW-0411">Iron-sulfur</keyword>
<dbReference type="CDD" id="cd00056">
    <property type="entry name" value="ENDO3c"/>
    <property type="match status" value="1"/>
</dbReference>
<dbReference type="Pfam" id="PF00730">
    <property type="entry name" value="HhH-GPD"/>
    <property type="match status" value="1"/>
</dbReference>
<evidence type="ECO:0000256" key="12">
    <source>
        <dbReference type="ARBA" id="ARBA00023204"/>
    </source>
</evidence>
<dbReference type="GO" id="GO:0034039">
    <property type="term" value="F:8-oxo-7,8-dihydroguanine DNA N-glycosylase activity"/>
    <property type="evidence" value="ECO:0007669"/>
    <property type="project" value="TreeGrafter"/>
</dbReference>
<comment type="cofactor">
    <cofactor evidence="2">
        <name>[4Fe-4S] cluster</name>
        <dbReference type="ChEBI" id="CHEBI:49883"/>
    </cofactor>
</comment>
<keyword evidence="9" id="KW-0378">Hydrolase</keyword>
<evidence type="ECO:0000256" key="10">
    <source>
        <dbReference type="ARBA" id="ARBA00023004"/>
    </source>
</evidence>
<reference evidence="16 17" key="1">
    <citation type="submission" date="2019-09" db="EMBL/GenBank/DDBJ databases">
        <title>Phylogeny of genus Pseudoclavibacter and closely related genus.</title>
        <authorList>
            <person name="Li Y."/>
        </authorList>
    </citation>
    <scope>NUCLEOTIDE SEQUENCE [LARGE SCALE GENOMIC DNA]</scope>
    <source>
        <strain evidence="16 17">JCM 16921</strain>
    </source>
</reference>
<evidence type="ECO:0000259" key="15">
    <source>
        <dbReference type="SMART" id="SM00478"/>
    </source>
</evidence>
<evidence type="ECO:0000256" key="2">
    <source>
        <dbReference type="ARBA" id="ARBA00001966"/>
    </source>
</evidence>
<keyword evidence="10" id="KW-0408">Iron</keyword>
<evidence type="ECO:0000256" key="6">
    <source>
        <dbReference type="ARBA" id="ARBA00022485"/>
    </source>
</evidence>
<protein>
    <recommendedName>
        <fullName evidence="5">Adenine DNA glycosylase</fullName>
        <ecNumber evidence="4">3.2.2.31</ecNumber>
    </recommendedName>
</protein>
<dbReference type="InterPro" id="IPR011257">
    <property type="entry name" value="DNA_glycosylase"/>
</dbReference>
<evidence type="ECO:0000313" key="16">
    <source>
        <dbReference type="EMBL" id="KAB1632520.1"/>
    </source>
</evidence>
<dbReference type="AlphaFoldDB" id="A0A7C8BNV4"/>
<dbReference type="Pfam" id="PF10576">
    <property type="entry name" value="EndIII_4Fe-2S"/>
    <property type="match status" value="1"/>
</dbReference>
<dbReference type="PANTHER" id="PTHR42944:SF1">
    <property type="entry name" value="ADENINE DNA GLYCOSYLASE"/>
    <property type="match status" value="1"/>
</dbReference>
<dbReference type="FunFam" id="1.10.340.30:FF:000003">
    <property type="entry name" value="A/G-specific adenine glycosylase"/>
    <property type="match status" value="1"/>
</dbReference>
<evidence type="ECO:0000256" key="13">
    <source>
        <dbReference type="ARBA" id="ARBA00023295"/>
    </source>
</evidence>
<evidence type="ECO:0000313" key="17">
    <source>
        <dbReference type="Proteomes" id="UP000481339"/>
    </source>
</evidence>
<evidence type="ECO:0000256" key="11">
    <source>
        <dbReference type="ARBA" id="ARBA00023014"/>
    </source>
</evidence>
<gene>
    <name evidence="16" type="ORF">F8O02_04725</name>
</gene>
<dbReference type="InterPro" id="IPR003651">
    <property type="entry name" value="Endonuclease3_FeS-loop_motif"/>
</dbReference>
<evidence type="ECO:0000256" key="9">
    <source>
        <dbReference type="ARBA" id="ARBA00022801"/>
    </source>
</evidence>
<dbReference type="GO" id="GO:0035485">
    <property type="term" value="F:adenine/guanine mispair binding"/>
    <property type="evidence" value="ECO:0007669"/>
    <property type="project" value="TreeGrafter"/>
</dbReference>
<keyword evidence="12" id="KW-0234">DNA repair</keyword>
<keyword evidence="6" id="KW-0004">4Fe-4S</keyword>
<sequence>MPDLAGPLLPWYLAARRDLPWRAPDATPWGVLVSEFMLQQTQVDRVLPRWHAWLDAWPTPADLAAALAGDAIRAWGRLGYPRRAVWLHAAALQIVERHGGRVPDDLDALLALRGVGNYTARAVLVFAFGQRHPVVDTNIRRVLARAVDGVAAPGPPNARRDLAAMARVLPRDAGRARQFTWAIMELGALVCTARTPACDRCPITDRCRWLLLGRPATTSRPARRQARYEGSDRQARGRIMARLRAATTPLTEDALIAGAPDATQARRALASLVRDGLAVRAEAAEASQTRPSGARPGDGADEPHPCWRLP</sequence>
<name>A0A7C8BNV4_9MICO</name>
<dbReference type="PANTHER" id="PTHR42944">
    <property type="entry name" value="ADENINE DNA GLYCOSYLASE"/>
    <property type="match status" value="1"/>
</dbReference>